<feature type="transmembrane region" description="Helical" evidence="6">
    <location>
        <begin position="34"/>
        <end position="50"/>
    </location>
</feature>
<dbReference type="Gene3D" id="1.20.120.1220">
    <property type="match status" value="1"/>
</dbReference>
<evidence type="ECO:0000256" key="5">
    <source>
        <dbReference type="ARBA" id="ARBA00023136"/>
    </source>
</evidence>
<feature type="domain" description="Prepilin type IV endopeptidase peptidase" evidence="7">
    <location>
        <begin position="12"/>
        <end position="119"/>
    </location>
</feature>
<dbReference type="Proteomes" id="UP000196239">
    <property type="component" value="Chromosome 1"/>
</dbReference>
<feature type="transmembrane region" description="Helical" evidence="6">
    <location>
        <begin position="109"/>
        <end position="129"/>
    </location>
</feature>
<sequence>MPFDVNAVRISLAIIMLSVASYTDIKKREIDDRIWMIFGGLSVVMLFLTSDISHSLVTIGVSLIVAPIALLVWRIGFFGGADAFALIVLASLAPGATLSGYQINPFTTLINAVLLSIIPVLVNVIRNVVSILRHEDIFEGFENETQKNKIIAMFIGHRSKNPKFSFSIEKRDGNSRKLDFTLKNADNAEFCSLSDTWVTPGVPYMIYIFGGFIVQLVFGDMIFNLMGML</sequence>
<evidence type="ECO:0000256" key="2">
    <source>
        <dbReference type="ARBA" id="ARBA00022475"/>
    </source>
</evidence>
<dbReference type="InterPro" id="IPR009655">
    <property type="entry name" value="Preflagellin_peptidase_C"/>
</dbReference>
<dbReference type="PANTHER" id="PTHR36506:SF1">
    <property type="entry name" value="PREFLAGELLIN PEPTIDASE"/>
    <property type="match status" value="1"/>
</dbReference>
<dbReference type="GO" id="GO:0005886">
    <property type="term" value="C:plasma membrane"/>
    <property type="evidence" value="ECO:0007669"/>
    <property type="project" value="UniProtKB-SubCell"/>
</dbReference>
<name>A0A128A358_9ARCH</name>
<keyword evidence="9" id="KW-0969">Cilium</keyword>
<keyword evidence="2" id="KW-1003">Cell membrane</keyword>
<keyword evidence="4 6" id="KW-1133">Transmembrane helix</keyword>
<evidence type="ECO:0000313" key="9">
    <source>
        <dbReference type="EMBL" id="CUR51785.1"/>
    </source>
</evidence>
<feature type="transmembrane region" description="Helical" evidence="6">
    <location>
        <begin position="56"/>
        <end position="76"/>
    </location>
</feature>
<reference evidence="10" key="1">
    <citation type="submission" date="2015-10" db="EMBL/GenBank/DDBJ databases">
        <authorList>
            <person name="Lehtovirta-Morley L.E."/>
            <person name="Vieille C."/>
        </authorList>
    </citation>
    <scope>NUCLEOTIDE SEQUENCE [LARGE SCALE GENOMIC DNA]</scope>
</reference>
<dbReference type="Pfam" id="PF01478">
    <property type="entry name" value="Peptidase_A24"/>
    <property type="match status" value="1"/>
</dbReference>
<gene>
    <name evidence="9" type="primary">flaK</name>
    <name evidence="9" type="ORF">NDEV_1020</name>
</gene>
<dbReference type="EMBL" id="LN890280">
    <property type="protein sequence ID" value="CUR51785.1"/>
    <property type="molecule type" value="Genomic_DNA"/>
</dbReference>
<keyword evidence="9" id="KW-0282">Flagellum</keyword>
<dbReference type="GO" id="GO:0004190">
    <property type="term" value="F:aspartic-type endopeptidase activity"/>
    <property type="evidence" value="ECO:0007669"/>
    <property type="project" value="InterPro"/>
</dbReference>
<accession>A0A128A358</accession>
<evidence type="ECO:0000256" key="6">
    <source>
        <dbReference type="SAM" id="Phobius"/>
    </source>
</evidence>
<comment type="subcellular location">
    <subcellularLocation>
        <location evidence="1">Cell membrane</location>
        <topology evidence="1">Multi-pass membrane protein</topology>
    </subcellularLocation>
</comment>
<dbReference type="AlphaFoldDB" id="A0A128A358"/>
<dbReference type="InterPro" id="IPR000045">
    <property type="entry name" value="Prepilin_IV_endopep_pep"/>
</dbReference>
<feature type="transmembrane region" description="Helical" evidence="6">
    <location>
        <begin position="204"/>
        <end position="226"/>
    </location>
</feature>
<feature type="transmembrane region" description="Helical" evidence="6">
    <location>
        <begin position="6"/>
        <end position="22"/>
    </location>
</feature>
<protein>
    <submittedName>
        <fullName evidence="9">Putative archaeal preflagellin peptidase, FlaK</fullName>
    </submittedName>
</protein>
<feature type="domain" description="Preflagellin peptidase C-terminal" evidence="8">
    <location>
        <begin position="162"/>
        <end position="221"/>
    </location>
</feature>
<keyword evidence="3 6" id="KW-0812">Transmembrane</keyword>
<dbReference type="Gene3D" id="6.10.250.3240">
    <property type="match status" value="1"/>
</dbReference>
<keyword evidence="5 6" id="KW-0472">Membrane</keyword>
<feature type="transmembrane region" description="Helical" evidence="6">
    <location>
        <begin position="83"/>
        <end position="103"/>
    </location>
</feature>
<evidence type="ECO:0000256" key="4">
    <source>
        <dbReference type="ARBA" id="ARBA00022989"/>
    </source>
</evidence>
<dbReference type="InterPro" id="IPR052218">
    <property type="entry name" value="Preflagellin_Peptidase"/>
</dbReference>
<proteinExistence type="predicted"/>
<evidence type="ECO:0000313" key="10">
    <source>
        <dbReference type="Proteomes" id="UP000196239"/>
    </source>
</evidence>
<dbReference type="PANTHER" id="PTHR36506">
    <property type="entry name" value="PREFLAGELLIN PEPTIDASE"/>
    <property type="match status" value="1"/>
</dbReference>
<evidence type="ECO:0000256" key="1">
    <source>
        <dbReference type="ARBA" id="ARBA00004651"/>
    </source>
</evidence>
<dbReference type="KEGG" id="ndv:NDEV_1020"/>
<evidence type="ECO:0000259" key="8">
    <source>
        <dbReference type="Pfam" id="PF06847"/>
    </source>
</evidence>
<evidence type="ECO:0000256" key="3">
    <source>
        <dbReference type="ARBA" id="ARBA00022692"/>
    </source>
</evidence>
<organism evidence="9 10">
    <name type="scientific">Nitrosotalea devaniterrae</name>
    <dbReference type="NCBI Taxonomy" id="1078905"/>
    <lineage>
        <taxon>Archaea</taxon>
        <taxon>Nitrososphaerota</taxon>
        <taxon>Nitrososphaeria</taxon>
        <taxon>Nitrosotaleales</taxon>
        <taxon>Nitrosotaleaceae</taxon>
        <taxon>Nitrosotalea</taxon>
    </lineage>
</organism>
<evidence type="ECO:0000259" key="7">
    <source>
        <dbReference type="Pfam" id="PF01478"/>
    </source>
</evidence>
<keyword evidence="10" id="KW-1185">Reference proteome</keyword>
<keyword evidence="9" id="KW-0966">Cell projection</keyword>
<dbReference type="Pfam" id="PF06847">
    <property type="entry name" value="Arc_PepC_II"/>
    <property type="match status" value="1"/>
</dbReference>